<dbReference type="InterPro" id="IPR002502">
    <property type="entry name" value="Amidase_domain"/>
</dbReference>
<dbReference type="InterPro" id="IPR015510">
    <property type="entry name" value="PGRP"/>
</dbReference>
<comment type="caution">
    <text evidence="3">The sequence shown here is derived from an EMBL/GenBank/DDBJ whole genome shotgun (WGS) entry which is preliminary data.</text>
</comment>
<dbReference type="STRING" id="1888891.DSOL_2057"/>
<dbReference type="OrthoDB" id="9811296at2"/>
<dbReference type="InterPro" id="IPR006619">
    <property type="entry name" value="PGRP_domain_met/bac"/>
</dbReference>
<organism evidence="3 4">
    <name type="scientific">Desulfosporosinus metallidurans</name>
    <dbReference type="NCBI Taxonomy" id="1888891"/>
    <lineage>
        <taxon>Bacteria</taxon>
        <taxon>Bacillati</taxon>
        <taxon>Bacillota</taxon>
        <taxon>Clostridia</taxon>
        <taxon>Eubacteriales</taxon>
        <taxon>Desulfitobacteriaceae</taxon>
        <taxon>Desulfosporosinus</taxon>
    </lineage>
</organism>
<dbReference type="GO" id="GO:0009253">
    <property type="term" value="P:peptidoglycan catabolic process"/>
    <property type="evidence" value="ECO:0007669"/>
    <property type="project" value="InterPro"/>
</dbReference>
<dbReference type="PANTHER" id="PTHR11022">
    <property type="entry name" value="PEPTIDOGLYCAN RECOGNITION PROTEIN"/>
    <property type="match status" value="1"/>
</dbReference>
<dbReference type="SMART" id="SM00701">
    <property type="entry name" value="PGRP"/>
    <property type="match status" value="1"/>
</dbReference>
<dbReference type="RefSeq" id="WP_083642433.1">
    <property type="nucleotide sequence ID" value="NZ_MLBF01000012.1"/>
</dbReference>
<proteinExistence type="inferred from homology"/>
<dbReference type="CDD" id="cd06583">
    <property type="entry name" value="PGRP"/>
    <property type="match status" value="1"/>
</dbReference>
<name>A0A1Q8QX96_9FIRM</name>
<comment type="similarity">
    <text evidence="1">Belongs to the N-acetylmuramoyl-L-alanine amidase 2 family.</text>
</comment>
<evidence type="ECO:0000256" key="1">
    <source>
        <dbReference type="ARBA" id="ARBA00007553"/>
    </source>
</evidence>
<accession>A0A1Q8QX96</accession>
<evidence type="ECO:0000313" key="3">
    <source>
        <dbReference type="EMBL" id="OLN31964.1"/>
    </source>
</evidence>
<dbReference type="InterPro" id="IPR036505">
    <property type="entry name" value="Amidase/PGRP_sf"/>
</dbReference>
<dbReference type="Proteomes" id="UP000186102">
    <property type="component" value="Unassembled WGS sequence"/>
</dbReference>
<keyword evidence="4" id="KW-1185">Reference proteome</keyword>
<dbReference type="GO" id="GO:0008745">
    <property type="term" value="F:N-acetylmuramoyl-L-alanine amidase activity"/>
    <property type="evidence" value="ECO:0007669"/>
    <property type="project" value="InterPro"/>
</dbReference>
<protein>
    <submittedName>
        <fullName evidence="3">Phage lysin, N-acetylmuramoyl-L-alanine amidase</fullName>
    </submittedName>
</protein>
<dbReference type="Pfam" id="PF01510">
    <property type="entry name" value="Amidase_2"/>
    <property type="match status" value="1"/>
</dbReference>
<dbReference type="SUPFAM" id="SSF55846">
    <property type="entry name" value="N-acetylmuramoyl-L-alanine amidase-like"/>
    <property type="match status" value="1"/>
</dbReference>
<gene>
    <name evidence="3" type="ORF">DSOL_2057</name>
</gene>
<evidence type="ECO:0000313" key="4">
    <source>
        <dbReference type="Proteomes" id="UP000186102"/>
    </source>
</evidence>
<dbReference type="EMBL" id="MLBF01000012">
    <property type="protein sequence ID" value="OLN31964.1"/>
    <property type="molecule type" value="Genomic_DNA"/>
</dbReference>
<dbReference type="AlphaFoldDB" id="A0A1Q8QX96"/>
<dbReference type="Gene3D" id="3.40.80.10">
    <property type="entry name" value="Peptidoglycan recognition protein-like"/>
    <property type="match status" value="1"/>
</dbReference>
<feature type="domain" description="Peptidoglycan recognition protein family" evidence="2">
    <location>
        <begin position="12"/>
        <end position="154"/>
    </location>
</feature>
<reference evidence="3 4" key="1">
    <citation type="submission" date="2016-09" db="EMBL/GenBank/DDBJ databases">
        <title>Complete genome of Desulfosporosinus sp. OL.</title>
        <authorList>
            <person name="Mardanov A."/>
            <person name="Beletsky A."/>
            <person name="Panova A."/>
            <person name="Karnachuk O."/>
            <person name="Ravin N."/>
        </authorList>
    </citation>
    <scope>NUCLEOTIDE SEQUENCE [LARGE SCALE GENOMIC DNA]</scope>
    <source>
        <strain evidence="3 4">OL</strain>
    </source>
</reference>
<dbReference type="PANTHER" id="PTHR11022:SF41">
    <property type="entry name" value="PEPTIDOGLYCAN-RECOGNITION PROTEIN LC-RELATED"/>
    <property type="match status" value="1"/>
</dbReference>
<sequence length="198" mass="22220">MDITPYVVGNKSRIEVEEQRLLTFDLKQCTVPLFCVVNHHTASPTEVRRFGKTVPVDAAMIREWHKTKGWSDIGYHFVIMPDGRCEEGKPLYRPGAHCNVGHRNFIGIGICLVGNFSETEVPDAKLSGLVTKVVRLMEAFKLGLESIELHRDVPGTATECPGRYFPADVHLIMPIYHERGFEDTQDVKGNSIVASRDV</sequence>
<evidence type="ECO:0000259" key="2">
    <source>
        <dbReference type="SMART" id="SM00701"/>
    </source>
</evidence>
<dbReference type="GO" id="GO:0008270">
    <property type="term" value="F:zinc ion binding"/>
    <property type="evidence" value="ECO:0007669"/>
    <property type="project" value="InterPro"/>
</dbReference>